<dbReference type="SUPFAM" id="SSF81321">
    <property type="entry name" value="Family A G protein-coupled receptor-like"/>
    <property type="match status" value="1"/>
</dbReference>
<feature type="transmembrane region" description="Helical" evidence="5">
    <location>
        <begin position="290"/>
        <end position="319"/>
    </location>
</feature>
<keyword evidence="2 5" id="KW-0812">Transmembrane</keyword>
<feature type="transmembrane region" description="Helical" evidence="5">
    <location>
        <begin position="130"/>
        <end position="153"/>
    </location>
</feature>
<dbReference type="Proteomes" id="UP000095280">
    <property type="component" value="Unplaced"/>
</dbReference>
<keyword evidence="3 5" id="KW-1133">Transmembrane helix</keyword>
<sequence length="383" mass="43744">MQRRNGTWPEEKIYRGFLNLLRTELKRDIEYHSGVVKAVGFPLGFLLQILTIIFLVRGQSGYSQSARSWFLVVLSADVCSTLYRLYELITVDFQNANPDSRETPGMDFMYLMWGLIRAEDKELQEVMCKIFFFILYFPVILSPVALTICSLIRTYAVKYPLKAKFVLTKFRDRCLMLLAAGISAAASLVFCMLLIEPFAWLGPFKVTTLDGRRRYYGRCSIPDFSSFNTNKTNHAIGSLIMLVIIFTICALTFVSSVIIIIVLFDSKRKRLQMGVATHNSSEKNEVRATAILLGMNVSFFFCFLMSRICMVVNTQVHIFYDYKVSILTEKFAAFAFTIPYYTNALFIAGLSKRFYYFYIPCLQRLGSATSKSSVNSSGSQRTL</sequence>
<feature type="domain" description="G-protein coupled receptors family 1 profile" evidence="6">
    <location>
        <begin position="47"/>
        <end position="347"/>
    </location>
</feature>
<name>A0A1I8GKB9_9PLAT</name>
<feature type="transmembrane region" description="Helical" evidence="5">
    <location>
        <begin position="35"/>
        <end position="56"/>
    </location>
</feature>
<evidence type="ECO:0000313" key="7">
    <source>
        <dbReference type="Proteomes" id="UP000095280"/>
    </source>
</evidence>
<keyword evidence="4 5" id="KW-0472">Membrane</keyword>
<dbReference type="InterPro" id="IPR017452">
    <property type="entry name" value="GPCR_Rhodpsn_7TM"/>
</dbReference>
<dbReference type="PROSITE" id="PS50262">
    <property type="entry name" value="G_PROTEIN_RECEP_F1_2"/>
    <property type="match status" value="1"/>
</dbReference>
<keyword evidence="7" id="KW-1185">Reference proteome</keyword>
<dbReference type="CDD" id="cd00637">
    <property type="entry name" value="7tm_classA_rhodopsin-like"/>
    <property type="match status" value="1"/>
</dbReference>
<evidence type="ECO:0000256" key="5">
    <source>
        <dbReference type="SAM" id="Phobius"/>
    </source>
</evidence>
<organism evidence="7 8">
    <name type="scientific">Macrostomum lignano</name>
    <dbReference type="NCBI Taxonomy" id="282301"/>
    <lineage>
        <taxon>Eukaryota</taxon>
        <taxon>Metazoa</taxon>
        <taxon>Spiralia</taxon>
        <taxon>Lophotrochozoa</taxon>
        <taxon>Platyhelminthes</taxon>
        <taxon>Rhabditophora</taxon>
        <taxon>Macrostomorpha</taxon>
        <taxon>Macrostomida</taxon>
        <taxon>Macrostomidae</taxon>
        <taxon>Macrostomum</taxon>
    </lineage>
</organism>
<evidence type="ECO:0000256" key="1">
    <source>
        <dbReference type="ARBA" id="ARBA00004370"/>
    </source>
</evidence>
<evidence type="ECO:0000256" key="2">
    <source>
        <dbReference type="ARBA" id="ARBA00022692"/>
    </source>
</evidence>
<evidence type="ECO:0000313" key="9">
    <source>
        <dbReference type="WBParaSite" id="maker-uti_cns_0004975-snap-gene-0.7-mRNA-1"/>
    </source>
</evidence>
<feature type="transmembrane region" description="Helical" evidence="5">
    <location>
        <begin position="235"/>
        <end position="264"/>
    </location>
</feature>
<proteinExistence type="predicted"/>
<dbReference type="AlphaFoldDB" id="A0A1I8GKB9"/>
<dbReference type="GO" id="GO:0016020">
    <property type="term" value="C:membrane"/>
    <property type="evidence" value="ECO:0007669"/>
    <property type="project" value="UniProtKB-SubCell"/>
</dbReference>
<evidence type="ECO:0000256" key="4">
    <source>
        <dbReference type="ARBA" id="ARBA00023136"/>
    </source>
</evidence>
<evidence type="ECO:0000256" key="3">
    <source>
        <dbReference type="ARBA" id="ARBA00022989"/>
    </source>
</evidence>
<dbReference type="WBParaSite" id="maker-uti_cns_0004975-snap-gene-0.7-mRNA-1">
    <property type="protein sequence ID" value="maker-uti_cns_0004975-snap-gene-0.7-mRNA-1"/>
    <property type="gene ID" value="maker-uti_cns_0004975-snap-gene-0.7"/>
</dbReference>
<reference evidence="8 9" key="1">
    <citation type="submission" date="2016-11" db="UniProtKB">
        <authorList>
            <consortium name="WormBaseParasite"/>
        </authorList>
    </citation>
    <scope>IDENTIFICATION</scope>
</reference>
<feature type="transmembrane region" description="Helical" evidence="5">
    <location>
        <begin position="331"/>
        <end position="350"/>
    </location>
</feature>
<feature type="transmembrane region" description="Helical" evidence="5">
    <location>
        <begin position="174"/>
        <end position="195"/>
    </location>
</feature>
<accession>A0A1I8GKB9</accession>
<comment type="subcellular location">
    <subcellularLocation>
        <location evidence="1">Membrane</location>
    </subcellularLocation>
</comment>
<dbReference type="WBParaSite" id="maker-uti_cns_0002132-snap-gene-0.9-mRNA-1">
    <property type="protein sequence ID" value="maker-uti_cns_0002132-snap-gene-0.9-mRNA-1"/>
    <property type="gene ID" value="maker-uti_cns_0002132-snap-gene-0.9"/>
</dbReference>
<evidence type="ECO:0000313" key="8">
    <source>
        <dbReference type="WBParaSite" id="maker-uti_cns_0002132-snap-gene-0.9-mRNA-1"/>
    </source>
</evidence>
<evidence type="ECO:0000259" key="6">
    <source>
        <dbReference type="PROSITE" id="PS50262"/>
    </source>
</evidence>
<dbReference type="Gene3D" id="1.20.1070.10">
    <property type="entry name" value="Rhodopsin 7-helix transmembrane proteins"/>
    <property type="match status" value="1"/>
</dbReference>
<protein>
    <submittedName>
        <fullName evidence="8 9">G_PROTEIN_RECEP_F1_2 domain-containing protein</fullName>
    </submittedName>
</protein>